<dbReference type="PANTHER" id="PTHR43421">
    <property type="entry name" value="METALLOPROTEASE PMBA"/>
    <property type="match status" value="1"/>
</dbReference>
<dbReference type="OrthoDB" id="9803618at2"/>
<dbReference type="EMBL" id="BJZO01000002">
    <property type="protein sequence ID" value="GEO79950.1"/>
    <property type="molecule type" value="Genomic_DNA"/>
</dbReference>
<dbReference type="SUPFAM" id="SSF111283">
    <property type="entry name" value="Putative modulator of DNA gyrase, PmbA/TldD"/>
    <property type="match status" value="1"/>
</dbReference>
<dbReference type="Gene3D" id="3.30.2290.10">
    <property type="entry name" value="PmbA/TldD superfamily"/>
    <property type="match status" value="1"/>
</dbReference>
<dbReference type="InterPro" id="IPR045569">
    <property type="entry name" value="Metalloprtase-TldD/E_C"/>
</dbReference>
<dbReference type="GO" id="GO:0005829">
    <property type="term" value="C:cytosol"/>
    <property type="evidence" value="ECO:0007669"/>
    <property type="project" value="TreeGrafter"/>
</dbReference>
<dbReference type="PANTHER" id="PTHR43421:SF1">
    <property type="entry name" value="METALLOPROTEASE PMBA"/>
    <property type="match status" value="1"/>
</dbReference>
<evidence type="ECO:0000256" key="1">
    <source>
        <dbReference type="ARBA" id="ARBA00005836"/>
    </source>
</evidence>
<dbReference type="Pfam" id="PF01523">
    <property type="entry name" value="PmbA_TldD_1st"/>
    <property type="match status" value="1"/>
</dbReference>
<protein>
    <submittedName>
        <fullName evidence="5">Modulator protein</fullName>
    </submittedName>
</protein>
<proteinExistence type="inferred from homology"/>
<name>A0A512H3H3_9PROT</name>
<dbReference type="InterPro" id="IPR002510">
    <property type="entry name" value="Metalloprtase-TldD/E_N"/>
</dbReference>
<dbReference type="GO" id="GO:0008237">
    <property type="term" value="F:metallopeptidase activity"/>
    <property type="evidence" value="ECO:0007669"/>
    <property type="project" value="InterPro"/>
</dbReference>
<dbReference type="Pfam" id="PF19289">
    <property type="entry name" value="PmbA_TldD_3rd"/>
    <property type="match status" value="1"/>
</dbReference>
<evidence type="ECO:0000259" key="3">
    <source>
        <dbReference type="Pfam" id="PF19289"/>
    </source>
</evidence>
<feature type="domain" description="Metalloprotease TldD/E C-terminal" evidence="3">
    <location>
        <begin position="236"/>
        <end position="451"/>
    </location>
</feature>
<comment type="similarity">
    <text evidence="1">Belongs to the peptidase U62 family.</text>
</comment>
<comment type="caution">
    <text evidence="5">The sequence shown here is derived from an EMBL/GenBank/DDBJ whole genome shotgun (WGS) entry which is preliminary data.</text>
</comment>
<dbReference type="GO" id="GO:0006508">
    <property type="term" value="P:proteolysis"/>
    <property type="evidence" value="ECO:0007669"/>
    <property type="project" value="InterPro"/>
</dbReference>
<dbReference type="InterPro" id="IPR035068">
    <property type="entry name" value="TldD/PmbA_N"/>
</dbReference>
<evidence type="ECO:0000313" key="5">
    <source>
        <dbReference type="EMBL" id="GEO79950.1"/>
    </source>
</evidence>
<dbReference type="AlphaFoldDB" id="A0A512H3H3"/>
<sequence length="452" mass="46740">MTDLDRDAAQALTLLDDLVRRAMAGGATAADALYVGGSSVSATVRLGRQEKLERAEGGEIGLRVLIGHRQALVASADTSPATLATLVERALDMARVVPEDPHVGLADPADLALERPDIDGCDPGEVSVETLTRLVETLEGEALAVPGVTNSEGAEASWGRSTVALVGSNGFSHAYHSSHVGLGVAVVAGQGTEGMEIDHASASAVYLADLRDPAEVGREAGTRAVRRLGATRLPTKTRPVVFDPRVARGLVGHLLGAINGGSIARGTSFLKDSLGQRILPAGVSVIEDPHRPRGLRSRPVDAEGLPTRRRSLVDDGTLTTWLLDLRTARVLGLKSTGHASRGTGAPPSPGASNVWLTPGPLSPAELIAGIDDGLYVTDLFGQGVNGLTGDYSRGAAGLRIENGVLTTPVNEVTIAGTLQRMFAALTPASDLELRHGVDAPTVLVGEMMVAGA</sequence>
<dbReference type="Proteomes" id="UP000321567">
    <property type="component" value="Unassembled WGS sequence"/>
</dbReference>
<reference evidence="5 6" key="1">
    <citation type="submission" date="2019-07" db="EMBL/GenBank/DDBJ databases">
        <title>Whole genome shotgun sequence of Rhodospirillum oryzae NBRC 107573.</title>
        <authorList>
            <person name="Hosoyama A."/>
            <person name="Uohara A."/>
            <person name="Ohji S."/>
            <person name="Ichikawa N."/>
        </authorList>
    </citation>
    <scope>NUCLEOTIDE SEQUENCE [LARGE SCALE GENOMIC DNA]</scope>
    <source>
        <strain evidence="5 6">NBRC 107573</strain>
    </source>
</reference>
<evidence type="ECO:0000313" key="6">
    <source>
        <dbReference type="Proteomes" id="UP000321567"/>
    </source>
</evidence>
<dbReference type="InterPro" id="IPR047657">
    <property type="entry name" value="PmbA"/>
</dbReference>
<evidence type="ECO:0000259" key="4">
    <source>
        <dbReference type="Pfam" id="PF19290"/>
    </source>
</evidence>
<feature type="domain" description="Metalloprotease TldD/E N-terminal" evidence="2">
    <location>
        <begin position="30"/>
        <end position="94"/>
    </location>
</feature>
<feature type="domain" description="Metalloprotease TldD/E central" evidence="4">
    <location>
        <begin position="122"/>
        <end position="228"/>
    </location>
</feature>
<dbReference type="RefSeq" id="WP_147162025.1">
    <property type="nucleotide sequence ID" value="NZ_BJZO01000002.1"/>
</dbReference>
<evidence type="ECO:0000259" key="2">
    <source>
        <dbReference type="Pfam" id="PF01523"/>
    </source>
</evidence>
<keyword evidence="6" id="KW-1185">Reference proteome</keyword>
<dbReference type="InterPro" id="IPR036059">
    <property type="entry name" value="TldD/PmbA_sf"/>
</dbReference>
<organism evidence="5 6">
    <name type="scientific">Pararhodospirillum oryzae</name>
    <dbReference type="NCBI Taxonomy" id="478448"/>
    <lineage>
        <taxon>Bacteria</taxon>
        <taxon>Pseudomonadati</taxon>
        <taxon>Pseudomonadota</taxon>
        <taxon>Alphaproteobacteria</taxon>
        <taxon>Rhodospirillales</taxon>
        <taxon>Rhodospirillaceae</taxon>
        <taxon>Pararhodospirillum</taxon>
    </lineage>
</organism>
<accession>A0A512H3H3</accession>
<dbReference type="InterPro" id="IPR045570">
    <property type="entry name" value="Metalloprtase-TldD/E_cen_dom"/>
</dbReference>
<gene>
    <name evidence="5" type="ORF">ROR02_00810</name>
</gene>
<dbReference type="Pfam" id="PF19290">
    <property type="entry name" value="PmbA_TldD_2nd"/>
    <property type="match status" value="1"/>
</dbReference>